<organism evidence="2 3">
    <name type="scientific">Piloderma croceum (strain F 1598)</name>
    <dbReference type="NCBI Taxonomy" id="765440"/>
    <lineage>
        <taxon>Eukaryota</taxon>
        <taxon>Fungi</taxon>
        <taxon>Dikarya</taxon>
        <taxon>Basidiomycota</taxon>
        <taxon>Agaricomycotina</taxon>
        <taxon>Agaricomycetes</taxon>
        <taxon>Agaricomycetidae</taxon>
        <taxon>Atheliales</taxon>
        <taxon>Atheliaceae</taxon>
        <taxon>Piloderma</taxon>
    </lineage>
</organism>
<sequence length="190" mass="21538">EEALLMALRDTETREDALKLRIAQLQASNVLNALYCQKLRGQLAHKEKKTKEKRDGKGKGKLMGDGLPCFLSGDVFYEMVVEFEAWQKREAREAEARKQAQVANAEALVLWKKEDKEKVAKNNEVRRKHKEAMIVWEEAHKAAQAAKKRFTLGKPTLGVIEKGTKRPTGPKYAEVASDGEQNDEEDDDDD</sequence>
<keyword evidence="3" id="KW-1185">Reference proteome</keyword>
<evidence type="ECO:0000313" key="2">
    <source>
        <dbReference type="EMBL" id="KIM83159.1"/>
    </source>
</evidence>
<feature type="region of interest" description="Disordered" evidence="1">
    <location>
        <begin position="156"/>
        <end position="190"/>
    </location>
</feature>
<dbReference type="AlphaFoldDB" id="A0A0C3FUQ9"/>
<protein>
    <submittedName>
        <fullName evidence="2">Uncharacterized protein</fullName>
    </submittedName>
</protein>
<evidence type="ECO:0000256" key="1">
    <source>
        <dbReference type="SAM" id="MobiDB-lite"/>
    </source>
</evidence>
<reference evidence="2 3" key="1">
    <citation type="submission" date="2014-04" db="EMBL/GenBank/DDBJ databases">
        <authorList>
            <consortium name="DOE Joint Genome Institute"/>
            <person name="Kuo A."/>
            <person name="Tarkka M."/>
            <person name="Buscot F."/>
            <person name="Kohler A."/>
            <person name="Nagy L.G."/>
            <person name="Floudas D."/>
            <person name="Copeland A."/>
            <person name="Barry K.W."/>
            <person name="Cichocki N."/>
            <person name="Veneault-Fourrey C."/>
            <person name="LaButti K."/>
            <person name="Lindquist E.A."/>
            <person name="Lipzen A."/>
            <person name="Lundell T."/>
            <person name="Morin E."/>
            <person name="Murat C."/>
            <person name="Sun H."/>
            <person name="Tunlid A."/>
            <person name="Henrissat B."/>
            <person name="Grigoriev I.V."/>
            <person name="Hibbett D.S."/>
            <person name="Martin F."/>
            <person name="Nordberg H.P."/>
            <person name="Cantor M.N."/>
            <person name="Hua S.X."/>
        </authorList>
    </citation>
    <scope>NUCLEOTIDE SEQUENCE [LARGE SCALE GENOMIC DNA]</scope>
    <source>
        <strain evidence="2 3">F 1598</strain>
    </source>
</reference>
<dbReference type="HOGENOM" id="CLU_061607_2_0_1"/>
<dbReference type="OrthoDB" id="3267810at2759"/>
<feature type="compositionally biased region" description="Acidic residues" evidence="1">
    <location>
        <begin position="180"/>
        <end position="190"/>
    </location>
</feature>
<gene>
    <name evidence="2" type="ORF">PILCRDRAFT_69879</name>
</gene>
<proteinExistence type="predicted"/>
<evidence type="ECO:0000313" key="3">
    <source>
        <dbReference type="Proteomes" id="UP000054166"/>
    </source>
</evidence>
<dbReference type="EMBL" id="KN832992">
    <property type="protein sequence ID" value="KIM83159.1"/>
    <property type="molecule type" value="Genomic_DNA"/>
</dbReference>
<dbReference type="Proteomes" id="UP000054166">
    <property type="component" value="Unassembled WGS sequence"/>
</dbReference>
<name>A0A0C3FUQ9_PILCF</name>
<reference evidence="3" key="2">
    <citation type="submission" date="2015-01" db="EMBL/GenBank/DDBJ databases">
        <title>Evolutionary Origins and Diversification of the Mycorrhizal Mutualists.</title>
        <authorList>
            <consortium name="DOE Joint Genome Institute"/>
            <consortium name="Mycorrhizal Genomics Consortium"/>
            <person name="Kohler A."/>
            <person name="Kuo A."/>
            <person name="Nagy L.G."/>
            <person name="Floudas D."/>
            <person name="Copeland A."/>
            <person name="Barry K.W."/>
            <person name="Cichocki N."/>
            <person name="Veneault-Fourrey C."/>
            <person name="LaButti K."/>
            <person name="Lindquist E.A."/>
            <person name="Lipzen A."/>
            <person name="Lundell T."/>
            <person name="Morin E."/>
            <person name="Murat C."/>
            <person name="Riley R."/>
            <person name="Ohm R."/>
            <person name="Sun H."/>
            <person name="Tunlid A."/>
            <person name="Henrissat B."/>
            <person name="Grigoriev I.V."/>
            <person name="Hibbett D.S."/>
            <person name="Martin F."/>
        </authorList>
    </citation>
    <scope>NUCLEOTIDE SEQUENCE [LARGE SCALE GENOMIC DNA]</scope>
    <source>
        <strain evidence="3">F 1598</strain>
    </source>
</reference>
<feature type="non-terminal residue" evidence="2">
    <location>
        <position position="1"/>
    </location>
</feature>
<dbReference type="InParanoid" id="A0A0C3FUQ9"/>
<accession>A0A0C3FUQ9</accession>